<accession>A0AAP0B4E0</accession>
<evidence type="ECO:0000313" key="1">
    <source>
        <dbReference type="EMBL" id="KAK8926545.1"/>
    </source>
</evidence>
<gene>
    <name evidence="1" type="ORF">KSP39_PZI018499</name>
</gene>
<dbReference type="CDD" id="cd09272">
    <property type="entry name" value="RNase_HI_RT_Ty1"/>
    <property type="match status" value="1"/>
</dbReference>
<dbReference type="AlphaFoldDB" id="A0AAP0B4E0"/>
<name>A0AAP0B4E0_9ASPA</name>
<organism evidence="1 2">
    <name type="scientific">Platanthera zijinensis</name>
    <dbReference type="NCBI Taxonomy" id="2320716"/>
    <lineage>
        <taxon>Eukaryota</taxon>
        <taxon>Viridiplantae</taxon>
        <taxon>Streptophyta</taxon>
        <taxon>Embryophyta</taxon>
        <taxon>Tracheophyta</taxon>
        <taxon>Spermatophyta</taxon>
        <taxon>Magnoliopsida</taxon>
        <taxon>Liliopsida</taxon>
        <taxon>Asparagales</taxon>
        <taxon>Orchidaceae</taxon>
        <taxon>Orchidoideae</taxon>
        <taxon>Orchideae</taxon>
        <taxon>Orchidinae</taxon>
        <taxon>Platanthera</taxon>
    </lineage>
</organism>
<proteinExistence type="predicted"/>
<evidence type="ECO:0008006" key="3">
    <source>
        <dbReference type="Google" id="ProtNLM"/>
    </source>
</evidence>
<dbReference type="PANTHER" id="PTHR11439:SF463">
    <property type="entry name" value="REVERSE TRANSCRIPTASE TY1_COPIA-TYPE DOMAIN-CONTAINING PROTEIN"/>
    <property type="match status" value="1"/>
</dbReference>
<keyword evidence="2" id="KW-1185">Reference proteome</keyword>
<sequence>MRFPVSKAMHLYCDNQAAIHIANNHVFHERTKHIEIDCHFVRDKIQDQTTTMVFVSSDDQLADILTKTVSGKSLHSFSLKLGMLNAYGVSLRGVLRGKLTYAHRVVTISN</sequence>
<dbReference type="EMBL" id="JBBWWQ010000016">
    <property type="protein sequence ID" value="KAK8926545.1"/>
    <property type="molecule type" value="Genomic_DNA"/>
</dbReference>
<evidence type="ECO:0000313" key="2">
    <source>
        <dbReference type="Proteomes" id="UP001418222"/>
    </source>
</evidence>
<dbReference type="Proteomes" id="UP001418222">
    <property type="component" value="Unassembled WGS sequence"/>
</dbReference>
<dbReference type="PANTHER" id="PTHR11439">
    <property type="entry name" value="GAG-POL-RELATED RETROTRANSPOSON"/>
    <property type="match status" value="1"/>
</dbReference>
<comment type="caution">
    <text evidence="1">The sequence shown here is derived from an EMBL/GenBank/DDBJ whole genome shotgun (WGS) entry which is preliminary data.</text>
</comment>
<reference evidence="1 2" key="1">
    <citation type="journal article" date="2022" name="Nat. Plants">
        <title>Genomes of leafy and leafless Platanthera orchids illuminate the evolution of mycoheterotrophy.</title>
        <authorList>
            <person name="Li M.H."/>
            <person name="Liu K.W."/>
            <person name="Li Z."/>
            <person name="Lu H.C."/>
            <person name="Ye Q.L."/>
            <person name="Zhang D."/>
            <person name="Wang J.Y."/>
            <person name="Li Y.F."/>
            <person name="Zhong Z.M."/>
            <person name="Liu X."/>
            <person name="Yu X."/>
            <person name="Liu D.K."/>
            <person name="Tu X.D."/>
            <person name="Liu B."/>
            <person name="Hao Y."/>
            <person name="Liao X.Y."/>
            <person name="Jiang Y.T."/>
            <person name="Sun W.H."/>
            <person name="Chen J."/>
            <person name="Chen Y.Q."/>
            <person name="Ai Y."/>
            <person name="Zhai J.W."/>
            <person name="Wu S.S."/>
            <person name="Zhou Z."/>
            <person name="Hsiao Y.Y."/>
            <person name="Wu W.L."/>
            <person name="Chen Y.Y."/>
            <person name="Lin Y.F."/>
            <person name="Hsu J.L."/>
            <person name="Li C.Y."/>
            <person name="Wang Z.W."/>
            <person name="Zhao X."/>
            <person name="Zhong W.Y."/>
            <person name="Ma X.K."/>
            <person name="Ma L."/>
            <person name="Huang J."/>
            <person name="Chen G.Z."/>
            <person name="Huang M.Z."/>
            <person name="Huang L."/>
            <person name="Peng D.H."/>
            <person name="Luo Y.B."/>
            <person name="Zou S.Q."/>
            <person name="Chen S.P."/>
            <person name="Lan S."/>
            <person name="Tsai W.C."/>
            <person name="Van de Peer Y."/>
            <person name="Liu Z.J."/>
        </authorList>
    </citation>
    <scope>NUCLEOTIDE SEQUENCE [LARGE SCALE GENOMIC DNA]</scope>
    <source>
        <strain evidence="1">Lor287</strain>
    </source>
</reference>
<protein>
    <recommendedName>
        <fullName evidence="3">Copia protein</fullName>
    </recommendedName>
</protein>